<evidence type="ECO:0000313" key="1">
    <source>
        <dbReference type="EMBL" id="RBL99392.1"/>
    </source>
</evidence>
<dbReference type="EMBL" id="POAF01000008">
    <property type="protein sequence ID" value="RBL99392.1"/>
    <property type="molecule type" value="Genomic_DNA"/>
</dbReference>
<accession>A0A365YBI5</accession>
<proteinExistence type="predicted"/>
<reference evidence="1 2" key="1">
    <citation type="submission" date="2018-01" db="EMBL/GenBank/DDBJ databases">
        <title>Glutamicibacter soli strain NHPC-3 Whole genome sequence and assembly.</title>
        <authorList>
            <person name="Choudhury P."/>
            <person name="Gupta D."/>
            <person name="Sengupta K."/>
            <person name="Jawed A."/>
            <person name="Sultana N."/>
            <person name="Saha P."/>
        </authorList>
    </citation>
    <scope>NUCLEOTIDE SEQUENCE [LARGE SCALE GENOMIC DNA]</scope>
    <source>
        <strain evidence="1 2">NHPC-3</strain>
    </source>
</reference>
<organism evidence="1 2">
    <name type="scientific">Glutamicibacter soli</name>
    <dbReference type="NCBI Taxonomy" id="453836"/>
    <lineage>
        <taxon>Bacteria</taxon>
        <taxon>Bacillati</taxon>
        <taxon>Actinomycetota</taxon>
        <taxon>Actinomycetes</taxon>
        <taxon>Micrococcales</taxon>
        <taxon>Micrococcaceae</taxon>
        <taxon>Glutamicibacter</taxon>
    </lineage>
</organism>
<protein>
    <submittedName>
        <fullName evidence="1">Uncharacterized protein</fullName>
    </submittedName>
</protein>
<sequence length="89" mass="10147">MTFTQATDLAHRIGQDPQLLEAYMLGKQHGYKQGWADAEETAETHAERAARIFYTMEAGEEWQRKAARSAHDAIDVVAAREKMKRGEIR</sequence>
<dbReference type="AlphaFoldDB" id="A0A365YBI5"/>
<dbReference type="Proteomes" id="UP000252167">
    <property type="component" value="Unassembled WGS sequence"/>
</dbReference>
<keyword evidence="2" id="KW-1185">Reference proteome</keyword>
<dbReference type="RefSeq" id="WP_113607915.1">
    <property type="nucleotide sequence ID" value="NZ_POAF01000008.1"/>
</dbReference>
<name>A0A365YBI5_9MICC</name>
<comment type="caution">
    <text evidence="1">The sequence shown here is derived from an EMBL/GenBank/DDBJ whole genome shotgun (WGS) entry which is preliminary data.</text>
</comment>
<gene>
    <name evidence="1" type="ORF">C1H84_15535</name>
</gene>
<evidence type="ECO:0000313" key="2">
    <source>
        <dbReference type="Proteomes" id="UP000252167"/>
    </source>
</evidence>